<evidence type="ECO:0000313" key="10">
    <source>
        <dbReference type="EMBL" id="KAG7598568.1"/>
    </source>
</evidence>
<dbReference type="EMBL" id="JAEFBJ010000006">
    <property type="protein sequence ID" value="KAG7598568.1"/>
    <property type="molecule type" value="Genomic_DNA"/>
</dbReference>
<keyword evidence="8" id="KW-0325">Glycoprotein</keyword>
<dbReference type="OrthoDB" id="1600564at2759"/>
<keyword evidence="5" id="KW-0378">Hydrolase</keyword>
<protein>
    <submittedName>
        <fullName evidence="10">GDSL lipase/esterase</fullName>
    </submittedName>
</protein>
<dbReference type="GO" id="GO:0016042">
    <property type="term" value="P:lipid catabolic process"/>
    <property type="evidence" value="ECO:0007669"/>
    <property type="project" value="UniProtKB-KW"/>
</dbReference>
<dbReference type="CDD" id="cd01837">
    <property type="entry name" value="SGNH_plant_lipase_like"/>
    <property type="match status" value="1"/>
</dbReference>
<keyword evidence="6" id="KW-0442">Lipid degradation</keyword>
<feature type="signal peptide" evidence="9">
    <location>
        <begin position="1"/>
        <end position="28"/>
    </location>
</feature>
<evidence type="ECO:0000313" key="11">
    <source>
        <dbReference type="Proteomes" id="UP000694251"/>
    </source>
</evidence>
<evidence type="ECO:0000256" key="3">
    <source>
        <dbReference type="ARBA" id="ARBA00022525"/>
    </source>
</evidence>
<evidence type="ECO:0000256" key="4">
    <source>
        <dbReference type="ARBA" id="ARBA00022729"/>
    </source>
</evidence>
<evidence type="ECO:0000256" key="9">
    <source>
        <dbReference type="SAM" id="SignalP"/>
    </source>
</evidence>
<dbReference type="InterPro" id="IPR001087">
    <property type="entry name" value="GDSL"/>
</dbReference>
<keyword evidence="4 9" id="KW-0732">Signal</keyword>
<accession>A0A8T2CE09</accession>
<comment type="subcellular location">
    <subcellularLocation>
        <location evidence="1">Secreted</location>
    </subcellularLocation>
</comment>
<feature type="chain" id="PRO_5035785708" evidence="9">
    <location>
        <begin position="29"/>
        <end position="305"/>
    </location>
</feature>
<comment type="caution">
    <text evidence="10">The sequence shown here is derived from an EMBL/GenBank/DDBJ whole genome shotgun (WGS) entry which is preliminary data.</text>
</comment>
<dbReference type="PANTHER" id="PTHR22835">
    <property type="entry name" value="ZINC FINGER FYVE DOMAIN CONTAINING PROTEIN"/>
    <property type="match status" value="1"/>
</dbReference>
<reference evidence="10 11" key="1">
    <citation type="submission" date="2020-12" db="EMBL/GenBank/DDBJ databases">
        <title>Concerted genomic and epigenomic changes stabilize Arabidopsis allopolyploids.</title>
        <authorList>
            <person name="Chen Z."/>
        </authorList>
    </citation>
    <scope>NUCLEOTIDE SEQUENCE [LARGE SCALE GENOMIC DNA]</scope>
    <source>
        <strain evidence="10">As9502</strain>
        <tissue evidence="10">Leaf</tissue>
    </source>
</reference>
<proteinExistence type="inferred from homology"/>
<name>A0A8T2CE09_ARASU</name>
<dbReference type="AlphaFoldDB" id="A0A8T2CE09"/>
<dbReference type="GO" id="GO:0016788">
    <property type="term" value="F:hydrolase activity, acting on ester bonds"/>
    <property type="evidence" value="ECO:0007669"/>
    <property type="project" value="InterPro"/>
</dbReference>
<organism evidence="10 11">
    <name type="scientific">Arabidopsis suecica</name>
    <name type="common">Swedish thale-cress</name>
    <name type="synonym">Cardaminopsis suecica</name>
    <dbReference type="NCBI Taxonomy" id="45249"/>
    <lineage>
        <taxon>Eukaryota</taxon>
        <taxon>Viridiplantae</taxon>
        <taxon>Streptophyta</taxon>
        <taxon>Embryophyta</taxon>
        <taxon>Tracheophyta</taxon>
        <taxon>Spermatophyta</taxon>
        <taxon>Magnoliopsida</taxon>
        <taxon>eudicotyledons</taxon>
        <taxon>Gunneridae</taxon>
        <taxon>Pentapetalae</taxon>
        <taxon>rosids</taxon>
        <taxon>malvids</taxon>
        <taxon>Brassicales</taxon>
        <taxon>Brassicaceae</taxon>
        <taxon>Camelineae</taxon>
        <taxon>Arabidopsis</taxon>
    </lineage>
</organism>
<sequence length="305" mass="33946">MASPDSTFLMKLLIFIFLSTFIVTNVSSETQCREFKSIISFGDSIADTGNLLGLSDPNDLPHMAFPPYGETFFHHPTGRFSNGRLIIDFIAEFLGLPLVPPFYGSQNANFEKGVNFAVGGATALERSFLEEKGIHFPYTNVSLGVQLNSFKESLPSICGSPSDCRDMIENALILMGEIGGNDYNYAFFVDKSIEEIKELTPLVITTISSAITELIGMGGRTFLVPGEFPVGCSVFYLTSHQTSNKEDYDPLTGCLTWMNKFGENHGEQLRAELNRLQKLYPHVNIIYADYYNALLRLYQEPSKFG</sequence>
<gene>
    <name evidence="10" type="ORF">ISN44_As06g027970</name>
</gene>
<dbReference type="InterPro" id="IPR035669">
    <property type="entry name" value="SGNH_plant_lipase-like"/>
</dbReference>
<dbReference type="GO" id="GO:0005576">
    <property type="term" value="C:extracellular region"/>
    <property type="evidence" value="ECO:0007669"/>
    <property type="project" value="UniProtKB-SubCell"/>
</dbReference>
<comment type="similarity">
    <text evidence="2">Belongs to the 'GDSL' lipolytic enzyme family.</text>
</comment>
<evidence type="ECO:0000256" key="7">
    <source>
        <dbReference type="ARBA" id="ARBA00023098"/>
    </source>
</evidence>
<evidence type="ECO:0000256" key="6">
    <source>
        <dbReference type="ARBA" id="ARBA00022963"/>
    </source>
</evidence>
<dbReference type="Proteomes" id="UP000694251">
    <property type="component" value="Chromosome 6"/>
</dbReference>
<keyword evidence="11" id="KW-1185">Reference proteome</keyword>
<evidence type="ECO:0000256" key="2">
    <source>
        <dbReference type="ARBA" id="ARBA00008668"/>
    </source>
</evidence>
<keyword evidence="3" id="KW-0964">Secreted</keyword>
<dbReference type="Pfam" id="PF00657">
    <property type="entry name" value="Lipase_GDSL"/>
    <property type="match status" value="1"/>
</dbReference>
<evidence type="ECO:0000256" key="8">
    <source>
        <dbReference type="ARBA" id="ARBA00023180"/>
    </source>
</evidence>
<keyword evidence="7" id="KW-0443">Lipid metabolism</keyword>
<evidence type="ECO:0000256" key="1">
    <source>
        <dbReference type="ARBA" id="ARBA00004613"/>
    </source>
</evidence>
<evidence type="ECO:0000256" key="5">
    <source>
        <dbReference type="ARBA" id="ARBA00022801"/>
    </source>
</evidence>
<dbReference type="PANTHER" id="PTHR22835:SF678">
    <property type="entry name" value="SINAPINE ESTERASE"/>
    <property type="match status" value="1"/>
</dbReference>